<feature type="transmembrane region" description="Helical" evidence="1">
    <location>
        <begin position="20"/>
        <end position="37"/>
    </location>
</feature>
<reference evidence="2" key="1">
    <citation type="submission" date="2020-01" db="EMBL/GenBank/DDBJ databases">
        <authorList>
            <person name="Meier V. D."/>
            <person name="Meier V D."/>
        </authorList>
    </citation>
    <scope>NUCLEOTIDE SEQUENCE</scope>
    <source>
        <strain evidence="2">HLG_WM_MAG_05</strain>
    </source>
</reference>
<evidence type="ECO:0000313" key="2">
    <source>
        <dbReference type="EMBL" id="CAA6810549.1"/>
    </source>
</evidence>
<keyword evidence="1" id="KW-1133">Transmembrane helix</keyword>
<sequence length="79" mass="9695">MNFYRKRDSRDGERRKKRLVMPFIYFIAESIFLWLVISLFQLEFDIREWHIVAIILLSLGVFYSIAKTIHIFQRQRNLS</sequence>
<feature type="transmembrane region" description="Helical" evidence="1">
    <location>
        <begin position="49"/>
        <end position="66"/>
    </location>
</feature>
<proteinExistence type="predicted"/>
<protein>
    <submittedName>
        <fullName evidence="2">Uncharacterized protein</fullName>
    </submittedName>
</protein>
<accession>A0A6S6SQ09</accession>
<name>A0A6S6SQ09_9BACT</name>
<evidence type="ECO:0000256" key="1">
    <source>
        <dbReference type="SAM" id="Phobius"/>
    </source>
</evidence>
<gene>
    <name evidence="2" type="ORF">HELGO_WM14498</name>
</gene>
<dbReference type="EMBL" id="CACVAU010000035">
    <property type="protein sequence ID" value="CAA6810549.1"/>
    <property type="molecule type" value="Genomic_DNA"/>
</dbReference>
<keyword evidence="1" id="KW-0472">Membrane</keyword>
<keyword evidence="1" id="KW-0812">Transmembrane</keyword>
<organism evidence="2">
    <name type="scientific">uncultured Sulfurovum sp</name>
    <dbReference type="NCBI Taxonomy" id="269237"/>
    <lineage>
        <taxon>Bacteria</taxon>
        <taxon>Pseudomonadati</taxon>
        <taxon>Campylobacterota</taxon>
        <taxon>Epsilonproteobacteria</taxon>
        <taxon>Campylobacterales</taxon>
        <taxon>Sulfurovaceae</taxon>
        <taxon>Sulfurovum</taxon>
        <taxon>environmental samples</taxon>
    </lineage>
</organism>
<dbReference type="AlphaFoldDB" id="A0A6S6SQ09"/>